<name>A0A316YNE4_9BASI</name>
<dbReference type="OrthoDB" id="2129491at2759"/>
<reference evidence="3" key="1">
    <citation type="journal article" date="2018" name="Mol. Biol. Evol.">
        <title>Broad Genomic Sampling Reveals a Smut Pathogenic Ancestry of the Fungal Clade Ustilaginomycotina.</title>
        <authorList>
            <person name="Kijpornyongpan T."/>
            <person name="Mondo S.J."/>
            <person name="Barry K."/>
            <person name="Sandor L."/>
            <person name="Lee J."/>
            <person name="Lipzen A."/>
            <person name="Pangilinan J."/>
            <person name="LaButti K."/>
            <person name="Hainaut M."/>
            <person name="Henrissat B."/>
            <person name="Grigoriev I.V."/>
            <person name="Spatafora J.W."/>
            <person name="Aime M.C."/>
        </authorList>
    </citation>
    <scope>NUCLEOTIDE SEQUENCE [LARGE SCALE GENOMIC DNA]</scope>
    <source>
        <strain evidence="3">MCA 4198</strain>
    </source>
</reference>
<dbReference type="CDD" id="cd00067">
    <property type="entry name" value="GAL4"/>
    <property type="match status" value="1"/>
</dbReference>
<feature type="domain" description="Zn(2)-C6 fungal-type" evidence="2">
    <location>
        <begin position="31"/>
        <end position="75"/>
    </location>
</feature>
<dbReference type="STRING" id="215250.A0A316YNE4"/>
<organism evidence="3 4">
    <name type="scientific">Acaromyces ingoldii</name>
    <dbReference type="NCBI Taxonomy" id="215250"/>
    <lineage>
        <taxon>Eukaryota</taxon>
        <taxon>Fungi</taxon>
        <taxon>Dikarya</taxon>
        <taxon>Basidiomycota</taxon>
        <taxon>Ustilaginomycotina</taxon>
        <taxon>Exobasidiomycetes</taxon>
        <taxon>Exobasidiales</taxon>
        <taxon>Cryptobasidiaceae</taxon>
        <taxon>Acaromyces</taxon>
    </lineage>
</organism>
<feature type="compositionally biased region" description="Low complexity" evidence="1">
    <location>
        <begin position="80"/>
        <end position="98"/>
    </location>
</feature>
<feature type="region of interest" description="Disordered" evidence="1">
    <location>
        <begin position="1"/>
        <end position="26"/>
    </location>
</feature>
<dbReference type="InParanoid" id="A0A316YNE4"/>
<dbReference type="GeneID" id="37047508"/>
<feature type="compositionally biased region" description="Low complexity" evidence="1">
    <location>
        <begin position="111"/>
        <end position="129"/>
    </location>
</feature>
<dbReference type="InterPro" id="IPR036864">
    <property type="entry name" value="Zn2-C6_fun-type_DNA-bd_sf"/>
</dbReference>
<gene>
    <name evidence="3" type="ORF">FA10DRAFT_59502</name>
</gene>
<dbReference type="GO" id="GO:0008270">
    <property type="term" value="F:zinc ion binding"/>
    <property type="evidence" value="ECO:0007669"/>
    <property type="project" value="InterPro"/>
</dbReference>
<dbReference type="AlphaFoldDB" id="A0A316YNE4"/>
<feature type="region of interest" description="Disordered" evidence="1">
    <location>
        <begin position="655"/>
        <end position="684"/>
    </location>
</feature>
<evidence type="ECO:0000313" key="4">
    <source>
        <dbReference type="Proteomes" id="UP000245768"/>
    </source>
</evidence>
<dbReference type="Proteomes" id="UP000245768">
    <property type="component" value="Unassembled WGS sequence"/>
</dbReference>
<proteinExistence type="predicted"/>
<feature type="compositionally biased region" description="Polar residues" evidence="1">
    <location>
        <begin position="662"/>
        <end position="684"/>
    </location>
</feature>
<keyword evidence="4" id="KW-1185">Reference proteome</keyword>
<evidence type="ECO:0000313" key="3">
    <source>
        <dbReference type="EMBL" id="PWN91070.1"/>
    </source>
</evidence>
<dbReference type="RefSeq" id="XP_025378268.1">
    <property type="nucleotide sequence ID" value="XM_025525592.1"/>
</dbReference>
<evidence type="ECO:0000259" key="2">
    <source>
        <dbReference type="PROSITE" id="PS50048"/>
    </source>
</evidence>
<dbReference type="PROSITE" id="PS50048">
    <property type="entry name" value="ZN2_CY6_FUNGAL_2"/>
    <property type="match status" value="1"/>
</dbReference>
<sequence>MSRRLQQRNHTMTSGKQADGAKSRGPYARRICSHCRSRKVKCHLPDPQAVRPSADPLEQHLSCKRCIDKALDCIIEMPGASSSTPASQSSRASQARSGQVISDRKRTAYEDGASVDADDSLGSSSSDGHSPASMSDFLLANNIDGADAVLRPAPGPAHHFQPSNAQIFEASMQPVSLLSLVLARQPQSLRLLLHLPRSQQCPALGSLIGAEMVKALHKRLYWIYLFRPYLPDLAHLHRLLPKANEHGDPASFLFAVLCRLALDAQADNAAAITCDSSLHIYLRSAIAHHGEAVLLGLPRHCYAAAALELLYAFYPTALAASTTSAAASLCSETLLLAAERILASEHVASLVQEGPPLEAINFTLQKLRLEVASDGLPRHRQLRLSWTARGNWEWESSLARVSSLGAFLDLERHCGSLLLAHSAAALKEQGNTLHLLYSKRGDLDQMDTVVRLHTESDARLLQQLHVALSSFGDCFAAEAVSNVAILEGHVRHNNVSGYAMFLATLSGAGANQESAVSKHIVDRLKSQPSGPISSFLQRHGDRRTDDLAKILTGFCGLSSLESPQGATVLFQPPSAISLCAEIIYACKNIVEVNAAKLTGWSGLDDHLDLHLVAFTESASRLERLCSGLATASAGLVRSLHTILVNWRRQVNRRERQQQTVVLPSSSSPHPARRQSLNTLSSSTGSATVESDLGYLSPAGTSGSSSSPLDEFLVDWSSWPQLDQLTDWSVSFGADWSVPFAGAGAEGG</sequence>
<dbReference type="GO" id="GO:0000981">
    <property type="term" value="F:DNA-binding transcription factor activity, RNA polymerase II-specific"/>
    <property type="evidence" value="ECO:0007669"/>
    <property type="project" value="InterPro"/>
</dbReference>
<dbReference type="Gene3D" id="4.10.240.10">
    <property type="entry name" value="Zn(2)-C6 fungal-type DNA-binding domain"/>
    <property type="match status" value="1"/>
</dbReference>
<evidence type="ECO:0000256" key="1">
    <source>
        <dbReference type="SAM" id="MobiDB-lite"/>
    </source>
</evidence>
<accession>A0A316YNE4</accession>
<dbReference type="EMBL" id="KZ819635">
    <property type="protein sequence ID" value="PWN91070.1"/>
    <property type="molecule type" value="Genomic_DNA"/>
</dbReference>
<protein>
    <recommendedName>
        <fullName evidence="2">Zn(2)-C6 fungal-type domain-containing protein</fullName>
    </recommendedName>
</protein>
<dbReference type="InterPro" id="IPR001138">
    <property type="entry name" value="Zn2Cys6_DnaBD"/>
</dbReference>
<feature type="region of interest" description="Disordered" evidence="1">
    <location>
        <begin position="80"/>
        <end position="129"/>
    </location>
</feature>
<dbReference type="SUPFAM" id="SSF57701">
    <property type="entry name" value="Zn2/Cys6 DNA-binding domain"/>
    <property type="match status" value="1"/>
</dbReference>